<accession>A0A9D2M849</accession>
<feature type="modified residue" description="4-aspartylphosphate" evidence="7">
    <location>
        <position position="54"/>
    </location>
</feature>
<evidence type="ECO:0000256" key="8">
    <source>
        <dbReference type="PROSITE-ProRule" id="PRU01091"/>
    </source>
</evidence>
<dbReference type="Proteomes" id="UP000886803">
    <property type="component" value="Unassembled WGS sequence"/>
</dbReference>
<dbReference type="InterPro" id="IPR011006">
    <property type="entry name" value="CheY-like_superfamily"/>
</dbReference>
<dbReference type="PANTHER" id="PTHR48111">
    <property type="entry name" value="REGULATOR OF RPOS"/>
    <property type="match status" value="1"/>
</dbReference>
<dbReference type="GO" id="GO:0032993">
    <property type="term" value="C:protein-DNA complex"/>
    <property type="evidence" value="ECO:0007669"/>
    <property type="project" value="TreeGrafter"/>
</dbReference>
<feature type="domain" description="OmpR/PhoB-type" evidence="10">
    <location>
        <begin position="131"/>
        <end position="222"/>
    </location>
</feature>
<dbReference type="PANTHER" id="PTHR48111:SF4">
    <property type="entry name" value="DNA-BINDING DUAL TRANSCRIPTIONAL REGULATOR OMPR"/>
    <property type="match status" value="1"/>
</dbReference>
<dbReference type="GO" id="GO:0005829">
    <property type="term" value="C:cytosol"/>
    <property type="evidence" value="ECO:0007669"/>
    <property type="project" value="TreeGrafter"/>
</dbReference>
<feature type="non-terminal residue" evidence="11">
    <location>
        <position position="222"/>
    </location>
</feature>
<evidence type="ECO:0000256" key="6">
    <source>
        <dbReference type="ARBA" id="ARBA00024867"/>
    </source>
</evidence>
<name>A0A9D2M849_9FIRM</name>
<dbReference type="PROSITE" id="PS51755">
    <property type="entry name" value="OMPR_PHOB"/>
    <property type="match status" value="1"/>
</dbReference>
<evidence type="ECO:0000313" key="11">
    <source>
        <dbReference type="EMBL" id="HJB43151.1"/>
    </source>
</evidence>
<keyword evidence="5" id="KW-0804">Transcription</keyword>
<dbReference type="InterPro" id="IPR036388">
    <property type="entry name" value="WH-like_DNA-bd_sf"/>
</dbReference>
<evidence type="ECO:0000313" key="12">
    <source>
        <dbReference type="Proteomes" id="UP000886803"/>
    </source>
</evidence>
<evidence type="ECO:0000259" key="9">
    <source>
        <dbReference type="PROSITE" id="PS50110"/>
    </source>
</evidence>
<dbReference type="GO" id="GO:0000156">
    <property type="term" value="F:phosphorelay response regulator activity"/>
    <property type="evidence" value="ECO:0007669"/>
    <property type="project" value="TreeGrafter"/>
</dbReference>
<proteinExistence type="predicted"/>
<evidence type="ECO:0000256" key="5">
    <source>
        <dbReference type="ARBA" id="ARBA00023163"/>
    </source>
</evidence>
<dbReference type="SMART" id="SM00448">
    <property type="entry name" value="REC"/>
    <property type="match status" value="1"/>
</dbReference>
<protein>
    <recommendedName>
        <fullName evidence="1">Stage 0 sporulation protein A homolog</fullName>
    </recommendedName>
</protein>
<dbReference type="InterPro" id="IPR001867">
    <property type="entry name" value="OmpR/PhoB-type_DNA-bd"/>
</dbReference>
<dbReference type="InterPro" id="IPR016032">
    <property type="entry name" value="Sig_transdc_resp-reg_C-effctor"/>
</dbReference>
<comment type="caution">
    <text evidence="11">The sequence shown here is derived from an EMBL/GenBank/DDBJ whole genome shotgun (WGS) entry which is preliminary data.</text>
</comment>
<dbReference type="GO" id="GO:0006355">
    <property type="term" value="P:regulation of DNA-templated transcription"/>
    <property type="evidence" value="ECO:0007669"/>
    <property type="project" value="InterPro"/>
</dbReference>
<evidence type="ECO:0000256" key="4">
    <source>
        <dbReference type="ARBA" id="ARBA00023125"/>
    </source>
</evidence>
<evidence type="ECO:0000259" key="10">
    <source>
        <dbReference type="PROSITE" id="PS51755"/>
    </source>
</evidence>
<dbReference type="Gene3D" id="6.10.250.690">
    <property type="match status" value="1"/>
</dbReference>
<dbReference type="GO" id="GO:0000976">
    <property type="term" value="F:transcription cis-regulatory region binding"/>
    <property type="evidence" value="ECO:0007669"/>
    <property type="project" value="TreeGrafter"/>
</dbReference>
<dbReference type="SUPFAM" id="SSF46894">
    <property type="entry name" value="C-terminal effector domain of the bipartite response regulators"/>
    <property type="match status" value="1"/>
</dbReference>
<evidence type="ECO:0000256" key="2">
    <source>
        <dbReference type="ARBA" id="ARBA00022553"/>
    </source>
</evidence>
<reference evidence="11" key="2">
    <citation type="submission" date="2021-04" db="EMBL/GenBank/DDBJ databases">
        <authorList>
            <person name="Gilroy R."/>
        </authorList>
    </citation>
    <scope>NUCLEOTIDE SEQUENCE</scope>
    <source>
        <strain evidence="11">ChiBcec8-13705</strain>
    </source>
</reference>
<reference evidence="11" key="1">
    <citation type="journal article" date="2021" name="PeerJ">
        <title>Extensive microbial diversity within the chicken gut microbiome revealed by metagenomics and culture.</title>
        <authorList>
            <person name="Gilroy R."/>
            <person name="Ravi A."/>
            <person name="Getino M."/>
            <person name="Pursley I."/>
            <person name="Horton D.L."/>
            <person name="Alikhan N.F."/>
            <person name="Baker D."/>
            <person name="Gharbi K."/>
            <person name="Hall N."/>
            <person name="Watson M."/>
            <person name="Adriaenssens E.M."/>
            <person name="Foster-Nyarko E."/>
            <person name="Jarju S."/>
            <person name="Secka A."/>
            <person name="Antonio M."/>
            <person name="Oren A."/>
            <person name="Chaudhuri R.R."/>
            <person name="La Ragione R."/>
            <person name="Hildebrand F."/>
            <person name="Pallen M.J."/>
        </authorList>
    </citation>
    <scope>NUCLEOTIDE SEQUENCE</scope>
    <source>
        <strain evidence="11">ChiBcec8-13705</strain>
    </source>
</reference>
<sequence length="222" mass="24600">MGYLLVIDDDEKLCDLIARCLGAPGRPVRCCGDGLAGLQLLRAAPQDCLLVILDVMLPAPDGWAVLAAIRRESTVPVLMLTAKDSEVDKVRGLQGGADDYLTKPFGLQELAARADSLIRRYTVLNPQAPAHEALLRGRGYRIDPATRRVTIQGREIVLTGKEFDLLYFLAAHKGQVFTKQQIYTRVWGADYCYDDGNIMAFISKLRKKVEPNLDRPAFILTV</sequence>
<dbReference type="Pfam" id="PF00072">
    <property type="entry name" value="Response_reg"/>
    <property type="match status" value="1"/>
</dbReference>
<dbReference type="EMBL" id="DWYG01000192">
    <property type="protein sequence ID" value="HJB43151.1"/>
    <property type="molecule type" value="Genomic_DNA"/>
</dbReference>
<evidence type="ECO:0000256" key="1">
    <source>
        <dbReference type="ARBA" id="ARBA00018672"/>
    </source>
</evidence>
<dbReference type="Gene3D" id="3.40.50.2300">
    <property type="match status" value="1"/>
</dbReference>
<dbReference type="Pfam" id="PF00486">
    <property type="entry name" value="Trans_reg_C"/>
    <property type="match status" value="1"/>
</dbReference>
<dbReference type="InterPro" id="IPR039420">
    <property type="entry name" value="WalR-like"/>
</dbReference>
<comment type="function">
    <text evidence="6">May play the central regulatory role in sporulation. It may be an element of the effector pathway responsible for the activation of sporulation genes in response to nutritional stress. Spo0A may act in concert with spo0H (a sigma factor) to control the expression of some genes that are critical to the sporulation process.</text>
</comment>
<feature type="DNA-binding region" description="OmpR/PhoB-type" evidence="8">
    <location>
        <begin position="131"/>
        <end position="222"/>
    </location>
</feature>
<dbReference type="SMART" id="SM00862">
    <property type="entry name" value="Trans_reg_C"/>
    <property type="match status" value="1"/>
</dbReference>
<dbReference type="SUPFAM" id="SSF52172">
    <property type="entry name" value="CheY-like"/>
    <property type="match status" value="1"/>
</dbReference>
<dbReference type="Gene3D" id="1.10.10.10">
    <property type="entry name" value="Winged helix-like DNA-binding domain superfamily/Winged helix DNA-binding domain"/>
    <property type="match status" value="1"/>
</dbReference>
<keyword evidence="3" id="KW-0805">Transcription regulation</keyword>
<dbReference type="PROSITE" id="PS50110">
    <property type="entry name" value="RESPONSE_REGULATORY"/>
    <property type="match status" value="1"/>
</dbReference>
<evidence type="ECO:0000256" key="3">
    <source>
        <dbReference type="ARBA" id="ARBA00023015"/>
    </source>
</evidence>
<evidence type="ECO:0000256" key="7">
    <source>
        <dbReference type="PROSITE-ProRule" id="PRU00169"/>
    </source>
</evidence>
<organism evidence="11 12">
    <name type="scientific">Candidatus Gemmiger avicola</name>
    <dbReference type="NCBI Taxonomy" id="2838605"/>
    <lineage>
        <taxon>Bacteria</taxon>
        <taxon>Bacillati</taxon>
        <taxon>Bacillota</taxon>
        <taxon>Clostridia</taxon>
        <taxon>Eubacteriales</taxon>
        <taxon>Gemmiger</taxon>
    </lineage>
</organism>
<gene>
    <name evidence="11" type="ORF">H9945_11715</name>
</gene>
<dbReference type="AlphaFoldDB" id="A0A9D2M849"/>
<dbReference type="CDD" id="cd00383">
    <property type="entry name" value="trans_reg_C"/>
    <property type="match status" value="1"/>
</dbReference>
<keyword evidence="4 8" id="KW-0238">DNA-binding</keyword>
<keyword evidence="2 7" id="KW-0597">Phosphoprotein</keyword>
<feature type="domain" description="Response regulatory" evidence="9">
    <location>
        <begin position="3"/>
        <end position="118"/>
    </location>
</feature>
<dbReference type="InterPro" id="IPR001789">
    <property type="entry name" value="Sig_transdc_resp-reg_receiver"/>
</dbReference>